<keyword evidence="3" id="KW-0804">Transcription</keyword>
<gene>
    <name evidence="7" type="ORF">HG535_0E04630</name>
</gene>
<accession>A0A7H9B5Y2</accession>
<evidence type="ECO:0000256" key="5">
    <source>
        <dbReference type="SAM" id="MobiDB-lite"/>
    </source>
</evidence>
<evidence type="ECO:0000256" key="3">
    <source>
        <dbReference type="ARBA" id="ARBA00023163"/>
    </source>
</evidence>
<dbReference type="GeneID" id="59237121"/>
<dbReference type="GO" id="GO:0031011">
    <property type="term" value="C:Ino80 complex"/>
    <property type="evidence" value="ECO:0007669"/>
    <property type="project" value="InterPro"/>
</dbReference>
<dbReference type="RefSeq" id="XP_037145106.1">
    <property type="nucleotide sequence ID" value="XM_037289211.1"/>
</dbReference>
<organism evidence="7 8">
    <name type="scientific">Zygotorulaspora mrakii</name>
    <name type="common">Zygosaccharomyces mrakii</name>
    <dbReference type="NCBI Taxonomy" id="42260"/>
    <lineage>
        <taxon>Eukaryota</taxon>
        <taxon>Fungi</taxon>
        <taxon>Dikarya</taxon>
        <taxon>Ascomycota</taxon>
        <taxon>Saccharomycotina</taxon>
        <taxon>Saccharomycetes</taxon>
        <taxon>Saccharomycetales</taxon>
        <taxon>Saccharomycetaceae</taxon>
        <taxon>Zygotorulaspora</taxon>
    </lineage>
</organism>
<proteinExistence type="predicted"/>
<sequence>MSNGTSTADHLDFLRAVSNDNLVPRSRFTAATSKKANRKHKSSRQLLADESKRINAVLQRDAQNPEAPKPTVKVTYFSVNAPPSLRPAKRYCDITGLRGYYKSPVNRLRYHNAEIYQLVVKPMAPGVDQEYLKLRGDNFVLK</sequence>
<keyword evidence="8" id="KW-1185">Reference proteome</keyword>
<evidence type="ECO:0000313" key="8">
    <source>
        <dbReference type="Proteomes" id="UP000509704"/>
    </source>
</evidence>
<protein>
    <recommendedName>
        <fullName evidence="6">Vps72/YL1 C-terminal domain-containing protein</fullName>
    </recommendedName>
</protein>
<dbReference type="InterPro" id="IPR029525">
    <property type="entry name" value="INO80C/Ies6"/>
</dbReference>
<dbReference type="KEGG" id="zmk:HG535_0E04630"/>
<comment type="subcellular location">
    <subcellularLocation>
        <location evidence="1">Nucleus</location>
    </subcellularLocation>
</comment>
<dbReference type="PANTHER" id="PTHR31200">
    <property type="entry name" value="INO80 COMPLEX SUBUNIT C"/>
    <property type="match status" value="1"/>
</dbReference>
<dbReference type="EMBL" id="CP058608">
    <property type="protein sequence ID" value="QLG73379.1"/>
    <property type="molecule type" value="Genomic_DNA"/>
</dbReference>
<dbReference type="Pfam" id="PF08265">
    <property type="entry name" value="YL1_C"/>
    <property type="match status" value="1"/>
</dbReference>
<evidence type="ECO:0000313" key="7">
    <source>
        <dbReference type="EMBL" id="QLG73379.1"/>
    </source>
</evidence>
<dbReference type="PANTHER" id="PTHR31200:SF1">
    <property type="entry name" value="INO80 COMPLEX SUBUNIT C"/>
    <property type="match status" value="1"/>
</dbReference>
<evidence type="ECO:0000256" key="4">
    <source>
        <dbReference type="ARBA" id="ARBA00023242"/>
    </source>
</evidence>
<feature type="domain" description="Vps72/YL1 C-terminal" evidence="6">
    <location>
        <begin position="90"/>
        <end position="119"/>
    </location>
</feature>
<name>A0A7H9B5Y2_ZYGMR</name>
<evidence type="ECO:0000256" key="2">
    <source>
        <dbReference type="ARBA" id="ARBA00023015"/>
    </source>
</evidence>
<evidence type="ECO:0000259" key="6">
    <source>
        <dbReference type="SMART" id="SM00993"/>
    </source>
</evidence>
<dbReference type="InterPro" id="IPR013272">
    <property type="entry name" value="Vps72/YL1_C"/>
</dbReference>
<dbReference type="Proteomes" id="UP000509704">
    <property type="component" value="Chromosome 5"/>
</dbReference>
<keyword evidence="2" id="KW-0805">Transcription regulation</keyword>
<evidence type="ECO:0000256" key="1">
    <source>
        <dbReference type="ARBA" id="ARBA00004123"/>
    </source>
</evidence>
<dbReference type="OrthoDB" id="49520at2759"/>
<feature type="region of interest" description="Disordered" evidence="5">
    <location>
        <begin position="30"/>
        <end position="49"/>
    </location>
</feature>
<dbReference type="AlphaFoldDB" id="A0A7H9B5Y2"/>
<keyword evidence="4" id="KW-0539">Nucleus</keyword>
<reference evidence="7 8" key="1">
    <citation type="submission" date="2020-07" db="EMBL/GenBank/DDBJ databases">
        <title>The yeast mating-type switching endonuclease HO is a domesticated member of an unorthodox homing genetic element family.</title>
        <authorList>
            <person name="Coughlan A.Y."/>
            <person name="Lombardi L."/>
            <person name="Braun-Galleani S."/>
            <person name="Martos A.R."/>
            <person name="Galeote V."/>
            <person name="Bigey F."/>
            <person name="Dequin S."/>
            <person name="Byrne K.P."/>
            <person name="Wolfe K.H."/>
        </authorList>
    </citation>
    <scope>NUCLEOTIDE SEQUENCE [LARGE SCALE GENOMIC DNA]</scope>
    <source>
        <strain evidence="7 8">NRRL Y-6702</strain>
    </source>
</reference>
<dbReference type="GO" id="GO:0006338">
    <property type="term" value="P:chromatin remodeling"/>
    <property type="evidence" value="ECO:0007669"/>
    <property type="project" value="InterPro"/>
</dbReference>
<dbReference type="SMART" id="SM00993">
    <property type="entry name" value="YL1_C"/>
    <property type="match status" value="1"/>
</dbReference>